<dbReference type="Proteomes" id="UP000789366">
    <property type="component" value="Unassembled WGS sequence"/>
</dbReference>
<gene>
    <name evidence="1" type="ORF">SPELUC_LOCUS10077</name>
</gene>
<protein>
    <submittedName>
        <fullName evidence="1">4840_t:CDS:1</fullName>
    </submittedName>
</protein>
<feature type="non-terminal residue" evidence="1">
    <location>
        <position position="1"/>
    </location>
</feature>
<reference evidence="1" key="1">
    <citation type="submission" date="2021-06" db="EMBL/GenBank/DDBJ databases">
        <authorList>
            <person name="Kallberg Y."/>
            <person name="Tangrot J."/>
            <person name="Rosling A."/>
        </authorList>
    </citation>
    <scope>NUCLEOTIDE SEQUENCE</scope>
    <source>
        <strain evidence="1">28 12/20/2015</strain>
    </source>
</reference>
<sequence>EINNTFLTSQESSTDEISNVKNETLPIITNKQNLESFIQDITIKEADLAWCSYCTGSMKLTLKDVKQITLSRYGQCLLTDDTWCPFCYKYKYEQLCQKIVTKYLDPPFENRRPKFLKTPEHQNGLELDIPYYNYSFAIEVQEEQHEKYIKFFHRRDPTNFIKQQVQDQLKKEL</sequence>
<keyword evidence="2" id="KW-1185">Reference proteome</keyword>
<proteinExistence type="predicted"/>
<feature type="non-terminal residue" evidence="1">
    <location>
        <position position="173"/>
    </location>
</feature>
<organism evidence="1 2">
    <name type="scientific">Cetraspora pellucida</name>
    <dbReference type="NCBI Taxonomy" id="1433469"/>
    <lineage>
        <taxon>Eukaryota</taxon>
        <taxon>Fungi</taxon>
        <taxon>Fungi incertae sedis</taxon>
        <taxon>Mucoromycota</taxon>
        <taxon>Glomeromycotina</taxon>
        <taxon>Glomeromycetes</taxon>
        <taxon>Diversisporales</taxon>
        <taxon>Gigasporaceae</taxon>
        <taxon>Cetraspora</taxon>
    </lineage>
</organism>
<comment type="caution">
    <text evidence="1">The sequence shown here is derived from an EMBL/GenBank/DDBJ whole genome shotgun (WGS) entry which is preliminary data.</text>
</comment>
<evidence type="ECO:0000313" key="2">
    <source>
        <dbReference type="Proteomes" id="UP000789366"/>
    </source>
</evidence>
<dbReference type="EMBL" id="CAJVPW010018010">
    <property type="protein sequence ID" value="CAG8679508.1"/>
    <property type="molecule type" value="Genomic_DNA"/>
</dbReference>
<name>A0ACA9NVM5_9GLOM</name>
<evidence type="ECO:0000313" key="1">
    <source>
        <dbReference type="EMBL" id="CAG8679508.1"/>
    </source>
</evidence>
<accession>A0ACA9NVM5</accession>